<dbReference type="GO" id="GO:0046872">
    <property type="term" value="F:metal ion binding"/>
    <property type="evidence" value="ECO:0007669"/>
    <property type="project" value="UniProtKB-KW"/>
</dbReference>
<dbReference type="AlphaFoldDB" id="A0A6L2JML6"/>
<organism evidence="6">
    <name type="scientific">Tanacetum cinerariifolium</name>
    <name type="common">Dalmatian daisy</name>
    <name type="synonym">Chrysanthemum cinerariifolium</name>
    <dbReference type="NCBI Taxonomy" id="118510"/>
    <lineage>
        <taxon>Eukaryota</taxon>
        <taxon>Viridiplantae</taxon>
        <taxon>Streptophyta</taxon>
        <taxon>Embryophyta</taxon>
        <taxon>Tracheophyta</taxon>
        <taxon>Spermatophyta</taxon>
        <taxon>Magnoliopsida</taxon>
        <taxon>eudicotyledons</taxon>
        <taxon>Gunneridae</taxon>
        <taxon>Pentapetalae</taxon>
        <taxon>asterids</taxon>
        <taxon>campanulids</taxon>
        <taxon>Asterales</taxon>
        <taxon>Asteraceae</taxon>
        <taxon>Asteroideae</taxon>
        <taxon>Anthemideae</taxon>
        <taxon>Anthemidinae</taxon>
        <taxon>Tanacetum</taxon>
    </lineage>
</organism>
<dbReference type="InterPro" id="IPR013103">
    <property type="entry name" value="RVT_2"/>
</dbReference>
<feature type="domain" description="Integrase catalytic" evidence="5">
    <location>
        <begin position="1"/>
        <end position="146"/>
    </location>
</feature>
<dbReference type="EMBL" id="BKCJ010001036">
    <property type="protein sequence ID" value="GEU38301.1"/>
    <property type="molecule type" value="Genomic_DNA"/>
</dbReference>
<reference evidence="6" key="1">
    <citation type="journal article" date="2019" name="Sci. Rep.">
        <title>Draft genome of Tanacetum cinerariifolium, the natural source of mosquito coil.</title>
        <authorList>
            <person name="Yamashiro T."/>
            <person name="Shiraishi A."/>
            <person name="Satake H."/>
            <person name="Nakayama K."/>
        </authorList>
    </citation>
    <scope>NUCLEOTIDE SEQUENCE</scope>
</reference>
<protein>
    <submittedName>
        <fullName evidence="6">Ribonuclease H-like domain-containing protein</fullName>
    </submittedName>
</protein>
<dbReference type="GO" id="GO:0003676">
    <property type="term" value="F:nucleic acid binding"/>
    <property type="evidence" value="ECO:0007669"/>
    <property type="project" value="InterPro"/>
</dbReference>
<evidence type="ECO:0000313" key="6">
    <source>
        <dbReference type="EMBL" id="GEU38301.1"/>
    </source>
</evidence>
<comment type="caution">
    <text evidence="6">The sequence shown here is derived from an EMBL/GenBank/DDBJ whole genome shotgun (WGS) entry which is preliminary data.</text>
</comment>
<feature type="compositionally biased region" description="Polar residues" evidence="4">
    <location>
        <begin position="988"/>
        <end position="1000"/>
    </location>
</feature>
<dbReference type="Pfam" id="PF25597">
    <property type="entry name" value="SH3_retrovirus"/>
    <property type="match status" value="1"/>
</dbReference>
<dbReference type="SUPFAM" id="SSF53098">
    <property type="entry name" value="Ribonuclease H-like"/>
    <property type="match status" value="2"/>
</dbReference>
<dbReference type="PROSITE" id="PS50994">
    <property type="entry name" value="INTEGRASE"/>
    <property type="match status" value="1"/>
</dbReference>
<accession>A0A6L2JML6</accession>
<dbReference type="GO" id="GO:0016787">
    <property type="term" value="F:hydrolase activity"/>
    <property type="evidence" value="ECO:0007669"/>
    <property type="project" value="UniProtKB-KW"/>
</dbReference>
<evidence type="ECO:0000256" key="1">
    <source>
        <dbReference type="ARBA" id="ARBA00022723"/>
    </source>
</evidence>
<evidence type="ECO:0000256" key="4">
    <source>
        <dbReference type="SAM" id="MobiDB-lite"/>
    </source>
</evidence>
<proteinExistence type="predicted"/>
<dbReference type="InterPro" id="IPR039537">
    <property type="entry name" value="Retrotran_Ty1/copia-like"/>
</dbReference>
<evidence type="ECO:0000259" key="5">
    <source>
        <dbReference type="PROSITE" id="PS50994"/>
    </source>
</evidence>
<dbReference type="Gene3D" id="3.30.420.10">
    <property type="entry name" value="Ribonuclease H-like superfamily/Ribonuclease H"/>
    <property type="match status" value="2"/>
</dbReference>
<evidence type="ECO:0000256" key="2">
    <source>
        <dbReference type="ARBA" id="ARBA00022801"/>
    </source>
</evidence>
<feature type="compositionally biased region" description="Polar residues" evidence="4">
    <location>
        <begin position="156"/>
        <end position="166"/>
    </location>
</feature>
<gene>
    <name evidence="6" type="ORF">Tci_010279</name>
</gene>
<dbReference type="InterPro" id="IPR001584">
    <property type="entry name" value="Integrase_cat-core"/>
</dbReference>
<dbReference type="PANTHER" id="PTHR42648:SF32">
    <property type="entry name" value="RIBONUCLEASE H-LIKE DOMAIN, GAG-PRE-INTEGRASE DOMAIN PROTEIN-RELATED"/>
    <property type="match status" value="1"/>
</dbReference>
<feature type="region of interest" description="Disordered" evidence="4">
    <location>
        <begin position="156"/>
        <end position="212"/>
    </location>
</feature>
<feature type="compositionally biased region" description="Basic and acidic residues" evidence="4">
    <location>
        <begin position="1001"/>
        <end position="1035"/>
    </location>
</feature>
<feature type="coiled-coil region" evidence="3">
    <location>
        <begin position="346"/>
        <end position="373"/>
    </location>
</feature>
<feature type="region of interest" description="Disordered" evidence="4">
    <location>
        <begin position="1200"/>
        <end position="1220"/>
    </location>
</feature>
<keyword evidence="3" id="KW-0175">Coiled coil</keyword>
<dbReference type="InterPro" id="IPR036397">
    <property type="entry name" value="RNaseH_sf"/>
</dbReference>
<feature type="region of interest" description="Disordered" evidence="4">
    <location>
        <begin position="988"/>
        <end position="1042"/>
    </location>
</feature>
<keyword evidence="2" id="KW-0378">Hydrolase</keyword>
<dbReference type="PANTHER" id="PTHR42648">
    <property type="entry name" value="TRANSPOSASE, PUTATIVE-RELATED"/>
    <property type="match status" value="1"/>
</dbReference>
<dbReference type="InterPro" id="IPR057670">
    <property type="entry name" value="SH3_retrovirus"/>
</dbReference>
<sequence>MYCVVVTDDYSRFTWVFFLATKDETSGILKSFITKIENLVDHKVKVIRCDNRTRFKNREMNQFCKIKGILRQFSVARTPQQNRVIKRRNRTLIEAAKTMLADSKLPTTFWAEAVNTACYVQNKVKAFRVFNSRTRIVEENLHIRFSENTPNVVGRQSNGFTCTKASDNIDPKSSHDDGSKPSTDDGKKVDEDPRKENECNDQEKEDNVNSTNNVNNIKEEVYVCQPPGFKDPNFPNRVYKVEKALYGLNQSLRAWYETLSTYLLDNGFQRGKIDKTLFIKRFTEVKTTSIHMESQKPLLKDKDGEDVDVHMYRYQVNPKVSHLHAVKRIFRVLDLEKTKTTQANVINSLKRRVKKLKKRNRSKTQKLKRLYKIGLTARVESSDNEESLADAEMFDADKDLSGKEVFVEQEVVADKEKIDEVTLAQALTELKTSKPKPKGDKGKAIMIEEHVKPKLKDQIRLDEEATLKLQAEFDEEQRLVKEKAEKELEANIALIEAWDDVQAKIDADHQLAERLQAEEQQELTDEEKATLFMQFLEKRRKFFVAKRAEEKRNKPPTQAQKRKIMCTYLKNMKGYTLKQLKEFKFDKRAGEELIQKRAKKQKVEDDKEIAELKQLLEIIPDKKEVEIDAIPLAVKSLGIVDWKIYKEGKKIYYQIIRADGKSKMYMFFSQMLKSFNWEDLEDLYKLVKAKYGSTRQVKDLDLLLWGDLKTMFEPHVRDAVWKKQQGYKVLEWKLYDSYGVHSLRMQSMQVFMLVEKTYPLTPSTLSMMLEKKIKKYQVYGRIVRIKSLLDAVGIIAAHVLVNNAQLELMLLVYFNEKYANVARTPQQNGVDEKRNRKLIETARTILADSKLPTTFWAKAVNTACYVQNKVLVVKPHNKTPYELFHGKTPTLSFMRPFGCTVTILNTIDHLVKFDGKSDEGFFVEYSLNSKAFRVLNNRTKIVEENLHIRFSENIHIVIGSGPDWQFDVDALTRTLNYEPIVAGTQSNDYNAYPPFSQNPKSSHDNGFKPSSDDGKKVDEDPRNESECKDQEKEDNVNSTNNVDIVSSTVNAAGTNELPFDSDMPAVEDISTFNLSSDHEDDDFVVYQMDVKSAFLYRKIKEEVYVCQPLGFKDPDFPDRVYKVEKALYELHQAPKAWHKGDILLVQVYVDDIIFGSTRKELCNAFERLMHEKFQTSSMGELTCFLGLQVKQKKVGLTARVESSDNEESLGEDASKQERRIDDIDQDEDITLVNVQADAEMFDADKDLGGEEVFVEQEVVADKEKIDEVTLAQALVELKL</sequence>
<dbReference type="GO" id="GO:0015074">
    <property type="term" value="P:DNA integration"/>
    <property type="evidence" value="ECO:0007669"/>
    <property type="project" value="InterPro"/>
</dbReference>
<name>A0A6L2JML6_TANCI</name>
<dbReference type="Pfam" id="PF07727">
    <property type="entry name" value="RVT_2"/>
    <property type="match status" value="2"/>
</dbReference>
<feature type="compositionally biased region" description="Basic and acidic residues" evidence="4">
    <location>
        <begin position="167"/>
        <end position="207"/>
    </location>
</feature>
<dbReference type="Pfam" id="PF00665">
    <property type="entry name" value="rve"/>
    <property type="match status" value="1"/>
</dbReference>
<keyword evidence="1" id="KW-0479">Metal-binding</keyword>
<dbReference type="InterPro" id="IPR012337">
    <property type="entry name" value="RNaseH-like_sf"/>
</dbReference>
<evidence type="ECO:0000256" key="3">
    <source>
        <dbReference type="SAM" id="Coils"/>
    </source>
</evidence>